<accession>A0A8J3DHM1</accession>
<dbReference type="EMBL" id="BMXG01000009">
    <property type="protein sequence ID" value="GHC01309.1"/>
    <property type="molecule type" value="Genomic_DNA"/>
</dbReference>
<dbReference type="Proteomes" id="UP000642829">
    <property type="component" value="Unassembled WGS sequence"/>
</dbReference>
<feature type="region of interest" description="Disordered" evidence="1">
    <location>
        <begin position="102"/>
        <end position="130"/>
    </location>
</feature>
<comment type="caution">
    <text evidence="2">The sequence shown here is derived from an EMBL/GenBank/DDBJ whole genome shotgun (WGS) entry which is preliminary data.</text>
</comment>
<dbReference type="RefSeq" id="WP_189514104.1">
    <property type="nucleotide sequence ID" value="NZ_BMXG01000009.1"/>
</dbReference>
<organism evidence="2 3">
    <name type="scientific">Cerasicoccus arenae</name>
    <dbReference type="NCBI Taxonomy" id="424488"/>
    <lineage>
        <taxon>Bacteria</taxon>
        <taxon>Pseudomonadati</taxon>
        <taxon>Verrucomicrobiota</taxon>
        <taxon>Opitutia</taxon>
        <taxon>Puniceicoccales</taxon>
        <taxon>Cerasicoccaceae</taxon>
        <taxon>Cerasicoccus</taxon>
    </lineage>
</organism>
<gene>
    <name evidence="2" type="ORF">GCM10007047_17200</name>
</gene>
<reference evidence="2" key="1">
    <citation type="journal article" date="2014" name="Int. J. Syst. Evol. Microbiol.">
        <title>Complete genome sequence of Corynebacterium casei LMG S-19264T (=DSM 44701T), isolated from a smear-ripened cheese.</title>
        <authorList>
            <consortium name="US DOE Joint Genome Institute (JGI-PGF)"/>
            <person name="Walter F."/>
            <person name="Albersmeier A."/>
            <person name="Kalinowski J."/>
            <person name="Ruckert C."/>
        </authorList>
    </citation>
    <scope>NUCLEOTIDE SEQUENCE</scope>
    <source>
        <strain evidence="2">KCTC 12870</strain>
    </source>
</reference>
<evidence type="ECO:0000256" key="1">
    <source>
        <dbReference type="SAM" id="MobiDB-lite"/>
    </source>
</evidence>
<reference evidence="2" key="2">
    <citation type="submission" date="2020-09" db="EMBL/GenBank/DDBJ databases">
        <authorList>
            <person name="Sun Q."/>
            <person name="Kim S."/>
        </authorList>
    </citation>
    <scope>NUCLEOTIDE SEQUENCE</scope>
    <source>
        <strain evidence="2">KCTC 12870</strain>
    </source>
</reference>
<evidence type="ECO:0000313" key="2">
    <source>
        <dbReference type="EMBL" id="GHC01309.1"/>
    </source>
</evidence>
<dbReference type="AlphaFoldDB" id="A0A8J3DHM1"/>
<name>A0A8J3DHM1_9BACT</name>
<evidence type="ECO:0000313" key="3">
    <source>
        <dbReference type="Proteomes" id="UP000642829"/>
    </source>
</evidence>
<sequence length="130" mass="14814">MNAPHINSLSYSELLGQEIRCVITDDNEDFIRTYCGLIPDVVARSIWRVRRLAPTKVVMVYADLVRELALCAEQIGGFKDNKIASICVNIRLHRRLDQLMTSRAKHQEESPVVTEPKPTKPKFNPVRKVA</sequence>
<keyword evidence="3" id="KW-1185">Reference proteome</keyword>
<proteinExistence type="predicted"/>
<protein>
    <submittedName>
        <fullName evidence="2">Uncharacterized protein</fullName>
    </submittedName>
</protein>